<evidence type="ECO:0000313" key="2">
    <source>
        <dbReference type="Proteomes" id="UP000324222"/>
    </source>
</evidence>
<gene>
    <name evidence="1" type="ORF">E2C01_058394</name>
</gene>
<comment type="caution">
    <text evidence="1">The sequence shown here is derived from an EMBL/GenBank/DDBJ whole genome shotgun (WGS) entry which is preliminary data.</text>
</comment>
<proteinExistence type="predicted"/>
<protein>
    <submittedName>
        <fullName evidence="1">Uncharacterized protein</fullName>
    </submittedName>
</protein>
<organism evidence="1 2">
    <name type="scientific">Portunus trituberculatus</name>
    <name type="common">Swimming crab</name>
    <name type="synonym">Neptunus trituberculatus</name>
    <dbReference type="NCBI Taxonomy" id="210409"/>
    <lineage>
        <taxon>Eukaryota</taxon>
        <taxon>Metazoa</taxon>
        <taxon>Ecdysozoa</taxon>
        <taxon>Arthropoda</taxon>
        <taxon>Crustacea</taxon>
        <taxon>Multicrustacea</taxon>
        <taxon>Malacostraca</taxon>
        <taxon>Eumalacostraca</taxon>
        <taxon>Eucarida</taxon>
        <taxon>Decapoda</taxon>
        <taxon>Pleocyemata</taxon>
        <taxon>Brachyura</taxon>
        <taxon>Eubrachyura</taxon>
        <taxon>Portunoidea</taxon>
        <taxon>Portunidae</taxon>
        <taxon>Portuninae</taxon>
        <taxon>Portunus</taxon>
    </lineage>
</organism>
<dbReference type="Proteomes" id="UP000324222">
    <property type="component" value="Unassembled WGS sequence"/>
</dbReference>
<reference evidence="1 2" key="1">
    <citation type="submission" date="2019-05" db="EMBL/GenBank/DDBJ databases">
        <title>Another draft genome of Portunus trituberculatus and its Hox gene families provides insights of decapod evolution.</title>
        <authorList>
            <person name="Jeong J.-H."/>
            <person name="Song I."/>
            <person name="Kim S."/>
            <person name="Choi T."/>
            <person name="Kim D."/>
            <person name="Ryu S."/>
            <person name="Kim W."/>
        </authorList>
    </citation>
    <scope>NUCLEOTIDE SEQUENCE [LARGE SCALE GENOMIC DNA]</scope>
    <source>
        <tissue evidence="1">Muscle</tissue>
    </source>
</reference>
<dbReference type="EMBL" id="VSRR010021880">
    <property type="protein sequence ID" value="MPC64282.1"/>
    <property type="molecule type" value="Genomic_DNA"/>
</dbReference>
<dbReference type="OrthoDB" id="551431at2759"/>
<name>A0A5B7GZQ7_PORTR</name>
<sequence>MCDSEGHMSDAFAAVQRRSWLVLQLGEQSIGPNPPPGRGRGIIIIMGTVPKKPSPALASIPGSHFAAPPPS</sequence>
<accession>A0A5B7GZQ7</accession>
<dbReference type="AlphaFoldDB" id="A0A5B7GZQ7"/>
<keyword evidence="2" id="KW-1185">Reference proteome</keyword>
<evidence type="ECO:0000313" key="1">
    <source>
        <dbReference type="EMBL" id="MPC64282.1"/>
    </source>
</evidence>